<dbReference type="NCBIfam" id="NF004978">
    <property type="entry name" value="PRK06354.1"/>
    <property type="match status" value="1"/>
</dbReference>
<dbReference type="PANTHER" id="PTHR11817">
    <property type="entry name" value="PYRUVATE KINASE"/>
    <property type="match status" value="1"/>
</dbReference>
<dbReference type="SUPFAM" id="SSF51621">
    <property type="entry name" value="Phosphoenolpyruvate/pyruvate domain"/>
    <property type="match status" value="1"/>
</dbReference>
<evidence type="ECO:0000313" key="20">
    <source>
        <dbReference type="EMBL" id="AVM42387.1"/>
    </source>
</evidence>
<dbReference type="InterPro" id="IPR011037">
    <property type="entry name" value="Pyrv_Knase-like_insert_dom_sf"/>
</dbReference>
<dbReference type="EMBL" id="CP027226">
    <property type="protein sequence ID" value="AVM42387.1"/>
    <property type="molecule type" value="Genomic_DNA"/>
</dbReference>
<evidence type="ECO:0000256" key="13">
    <source>
        <dbReference type="ARBA" id="ARBA00022958"/>
    </source>
</evidence>
<evidence type="ECO:0000256" key="4">
    <source>
        <dbReference type="ARBA" id="ARBA00008663"/>
    </source>
</evidence>
<accession>A0A2S0KN04</accession>
<comment type="cofactor">
    <cofactor evidence="2">
        <name>K(+)</name>
        <dbReference type="ChEBI" id="CHEBI:29103"/>
    </cofactor>
</comment>
<dbReference type="KEGG" id="fsa:C5Q98_03715"/>
<dbReference type="Pfam" id="PF02887">
    <property type="entry name" value="PK_C"/>
    <property type="match status" value="1"/>
</dbReference>
<evidence type="ECO:0000256" key="7">
    <source>
        <dbReference type="ARBA" id="ARBA00022679"/>
    </source>
</evidence>
<dbReference type="Proteomes" id="UP000237947">
    <property type="component" value="Chromosome"/>
</dbReference>
<dbReference type="NCBIfam" id="TIGR01064">
    <property type="entry name" value="pyruv_kin"/>
    <property type="match status" value="1"/>
</dbReference>
<dbReference type="InterPro" id="IPR015813">
    <property type="entry name" value="Pyrv/PenolPyrv_kinase-like_dom"/>
</dbReference>
<dbReference type="FunFam" id="3.20.20.60:FF:000025">
    <property type="entry name" value="Pyruvate kinase"/>
    <property type="match status" value="1"/>
</dbReference>
<dbReference type="GO" id="GO:0016301">
    <property type="term" value="F:kinase activity"/>
    <property type="evidence" value="ECO:0007669"/>
    <property type="project" value="UniProtKB-KW"/>
</dbReference>
<protein>
    <recommendedName>
        <fullName evidence="6 16">Pyruvate kinase</fullName>
        <ecNumber evidence="5 16">2.7.1.40</ecNumber>
    </recommendedName>
</protein>
<keyword evidence="9" id="KW-0547">Nucleotide-binding</keyword>
<keyword evidence="7 17" id="KW-0808">Transferase</keyword>
<evidence type="ECO:0000259" key="19">
    <source>
        <dbReference type="Pfam" id="PF02887"/>
    </source>
</evidence>
<dbReference type="InterPro" id="IPR001697">
    <property type="entry name" value="Pyr_Knase"/>
</dbReference>
<evidence type="ECO:0000259" key="18">
    <source>
        <dbReference type="Pfam" id="PF00224"/>
    </source>
</evidence>
<comment type="similarity">
    <text evidence="4 17">Belongs to the pyruvate kinase family.</text>
</comment>
<comment type="pathway">
    <text evidence="3 17">Carbohydrate degradation; glycolysis; pyruvate from D-glyceraldehyde 3-phosphate: step 5/5.</text>
</comment>
<reference evidence="21" key="1">
    <citation type="submission" date="2018-02" db="EMBL/GenBank/DDBJ databases">
        <authorList>
            <person name="Holder M.E."/>
            <person name="Ajami N.J."/>
            <person name="Petrosino J.F."/>
        </authorList>
    </citation>
    <scope>NUCLEOTIDE SEQUENCE [LARGE SCALE GENOMIC DNA]</scope>
    <source>
        <strain evidence="21">CCUG 47711</strain>
    </source>
</reference>
<evidence type="ECO:0000256" key="11">
    <source>
        <dbReference type="ARBA" id="ARBA00022840"/>
    </source>
</evidence>
<name>A0A2S0KN04_9FIRM</name>
<dbReference type="NCBIfam" id="NF004491">
    <property type="entry name" value="PRK05826.1"/>
    <property type="match status" value="1"/>
</dbReference>
<dbReference type="OrthoDB" id="9812123at2"/>
<evidence type="ECO:0000256" key="12">
    <source>
        <dbReference type="ARBA" id="ARBA00022842"/>
    </source>
</evidence>
<evidence type="ECO:0000256" key="16">
    <source>
        <dbReference type="NCBIfam" id="TIGR01064"/>
    </source>
</evidence>
<keyword evidence="11" id="KW-0067">ATP-binding</keyword>
<dbReference type="InterPro" id="IPR015806">
    <property type="entry name" value="Pyrv_Knase_insert_dom_sf"/>
</dbReference>
<comment type="catalytic activity">
    <reaction evidence="17">
        <text>pyruvate + ATP = phosphoenolpyruvate + ADP + H(+)</text>
        <dbReference type="Rhea" id="RHEA:18157"/>
        <dbReference type="ChEBI" id="CHEBI:15361"/>
        <dbReference type="ChEBI" id="CHEBI:15378"/>
        <dbReference type="ChEBI" id="CHEBI:30616"/>
        <dbReference type="ChEBI" id="CHEBI:58702"/>
        <dbReference type="ChEBI" id="CHEBI:456216"/>
        <dbReference type="EC" id="2.7.1.40"/>
    </reaction>
</comment>
<keyword evidence="21" id="KW-1185">Reference proteome</keyword>
<dbReference type="GO" id="GO:0004743">
    <property type="term" value="F:pyruvate kinase activity"/>
    <property type="evidence" value="ECO:0007669"/>
    <property type="project" value="UniProtKB-UniRule"/>
</dbReference>
<organism evidence="20 21">
    <name type="scientific">Fastidiosipila sanguinis</name>
    <dbReference type="NCBI Taxonomy" id="236753"/>
    <lineage>
        <taxon>Bacteria</taxon>
        <taxon>Bacillati</taxon>
        <taxon>Bacillota</taxon>
        <taxon>Clostridia</taxon>
        <taxon>Eubacteriales</taxon>
        <taxon>Oscillospiraceae</taxon>
        <taxon>Fastidiosipila</taxon>
    </lineage>
</organism>
<evidence type="ECO:0000256" key="9">
    <source>
        <dbReference type="ARBA" id="ARBA00022741"/>
    </source>
</evidence>
<evidence type="ECO:0000256" key="2">
    <source>
        <dbReference type="ARBA" id="ARBA00001958"/>
    </source>
</evidence>
<evidence type="ECO:0000256" key="5">
    <source>
        <dbReference type="ARBA" id="ARBA00012142"/>
    </source>
</evidence>
<evidence type="ECO:0000256" key="6">
    <source>
        <dbReference type="ARBA" id="ARBA00018587"/>
    </source>
</evidence>
<dbReference type="SUPFAM" id="SSF50800">
    <property type="entry name" value="PK beta-barrel domain-like"/>
    <property type="match status" value="1"/>
</dbReference>
<dbReference type="PRINTS" id="PR01050">
    <property type="entry name" value="PYRUVTKNASE"/>
</dbReference>
<dbReference type="RefSeq" id="WP_106012370.1">
    <property type="nucleotide sequence ID" value="NZ_CP027226.1"/>
</dbReference>
<feature type="domain" description="Pyruvate kinase C-terminal" evidence="19">
    <location>
        <begin position="358"/>
        <end position="455"/>
    </location>
</feature>
<dbReference type="GO" id="GO:0000287">
    <property type="term" value="F:magnesium ion binding"/>
    <property type="evidence" value="ECO:0007669"/>
    <property type="project" value="UniProtKB-UniRule"/>
</dbReference>
<feature type="domain" description="Pyruvate kinase barrel" evidence="18">
    <location>
        <begin position="1"/>
        <end position="323"/>
    </location>
</feature>
<evidence type="ECO:0000256" key="10">
    <source>
        <dbReference type="ARBA" id="ARBA00022777"/>
    </source>
</evidence>
<dbReference type="SUPFAM" id="SSF52935">
    <property type="entry name" value="PK C-terminal domain-like"/>
    <property type="match status" value="1"/>
</dbReference>
<keyword evidence="14 17" id="KW-0324">Glycolysis</keyword>
<evidence type="ECO:0000256" key="15">
    <source>
        <dbReference type="ARBA" id="ARBA00023317"/>
    </source>
</evidence>
<proteinExistence type="inferred from homology"/>
<dbReference type="Gene3D" id="3.40.1380.20">
    <property type="entry name" value="Pyruvate kinase, C-terminal domain"/>
    <property type="match status" value="1"/>
</dbReference>
<evidence type="ECO:0000256" key="8">
    <source>
        <dbReference type="ARBA" id="ARBA00022723"/>
    </source>
</evidence>
<evidence type="ECO:0000256" key="1">
    <source>
        <dbReference type="ARBA" id="ARBA00001946"/>
    </source>
</evidence>
<keyword evidence="13" id="KW-0630">Potassium</keyword>
<dbReference type="EC" id="2.7.1.40" evidence="5 16"/>
<dbReference type="Gene3D" id="2.40.33.10">
    <property type="entry name" value="PK beta-barrel domain-like"/>
    <property type="match status" value="1"/>
</dbReference>
<gene>
    <name evidence="20" type="primary">pyk</name>
    <name evidence="20" type="ORF">C5Q98_03715</name>
</gene>
<dbReference type="Gene3D" id="3.20.20.60">
    <property type="entry name" value="Phosphoenolpyruvate-binding domains"/>
    <property type="match status" value="1"/>
</dbReference>
<comment type="cofactor">
    <cofactor evidence="1">
        <name>Mg(2+)</name>
        <dbReference type="ChEBI" id="CHEBI:18420"/>
    </cofactor>
</comment>
<dbReference type="InterPro" id="IPR018209">
    <property type="entry name" value="Pyrv_Knase_AS"/>
</dbReference>
<dbReference type="PROSITE" id="PS00110">
    <property type="entry name" value="PYRUVATE_KINASE"/>
    <property type="match status" value="1"/>
</dbReference>
<evidence type="ECO:0000256" key="17">
    <source>
        <dbReference type="RuleBase" id="RU000504"/>
    </source>
</evidence>
<keyword evidence="8" id="KW-0479">Metal-binding</keyword>
<dbReference type="InterPro" id="IPR036918">
    <property type="entry name" value="Pyrv_Knase_C_sf"/>
</dbReference>
<dbReference type="InterPro" id="IPR040442">
    <property type="entry name" value="Pyrv_kinase-like_dom_sf"/>
</dbReference>
<evidence type="ECO:0000256" key="14">
    <source>
        <dbReference type="ARBA" id="ARBA00023152"/>
    </source>
</evidence>
<dbReference type="FunFam" id="2.40.33.10:FF:000001">
    <property type="entry name" value="Pyruvate kinase"/>
    <property type="match status" value="1"/>
</dbReference>
<evidence type="ECO:0000256" key="3">
    <source>
        <dbReference type="ARBA" id="ARBA00004997"/>
    </source>
</evidence>
<dbReference type="InterPro" id="IPR015795">
    <property type="entry name" value="Pyrv_Knase_C"/>
</dbReference>
<dbReference type="GO" id="GO:0030955">
    <property type="term" value="F:potassium ion binding"/>
    <property type="evidence" value="ECO:0007669"/>
    <property type="project" value="UniProtKB-UniRule"/>
</dbReference>
<keyword evidence="10 17" id="KW-0418">Kinase</keyword>
<dbReference type="InterPro" id="IPR015793">
    <property type="entry name" value="Pyrv_Knase_brl"/>
</dbReference>
<keyword evidence="15 20" id="KW-0670">Pyruvate</keyword>
<dbReference type="AlphaFoldDB" id="A0A2S0KN04"/>
<evidence type="ECO:0000313" key="21">
    <source>
        <dbReference type="Proteomes" id="UP000237947"/>
    </source>
</evidence>
<dbReference type="GO" id="GO:0005524">
    <property type="term" value="F:ATP binding"/>
    <property type="evidence" value="ECO:0007669"/>
    <property type="project" value="UniProtKB-KW"/>
</dbReference>
<keyword evidence="12 17" id="KW-0460">Magnesium</keyword>
<sequence length="468" mass="51475">MRKTKIVCTLGPACEAEDKLRQLILNGMNVARFNFSHGDFEEHGGRFKNIKKISEEENKIVATLLDTKGPEIRTGKFKDKKVLLEKGSEVVIRHEDIEGDATQFSCTYKTLHEDVKPGDIIMIDDGLIELDVVAIEGKDVKTVVRNEGPVSTYKGMNLPNINTQLPAMTDKDKADLQFGVEKGYDFVAASFVRKASDVDEIRAFFAEHGDNDIKIISKIENQEGIDNFEEILEASDGIMVARGDLGVEIPPQKVPAYQKYILQRCLEEGKFAITATQMLDSMQDNPRPTRAEVSDVANAVYDGTGATMLSGESANGDYPIESVKMMSLIDEETEADLDYELNFETELRDFEPATVATSVAQAAVMASFNLEADIIVAVTNDVEEVGQISKFRPEAPIVIGFTNARAARQANLHWGVVPVIIEEGDNQIEKVKAAAAEKGLLEAGHLVIELDGCECKGLTSMKVTEYEG</sequence>
<dbReference type="UniPathway" id="UPA00109">
    <property type="reaction ID" value="UER00188"/>
</dbReference>
<dbReference type="Pfam" id="PF00224">
    <property type="entry name" value="PK"/>
    <property type="match status" value="1"/>
</dbReference>